<gene>
    <name evidence="8" type="ORF">AAAX94_06840</name>
</gene>
<dbReference type="PANTHER" id="PTHR42732:SF1">
    <property type="entry name" value="BETA-MANNOSIDASE"/>
    <property type="match status" value="1"/>
</dbReference>
<dbReference type="InterPro" id="IPR036156">
    <property type="entry name" value="Beta-gal/glucu_dom_sf"/>
</dbReference>
<accession>A0ABV1CK27</accession>
<dbReference type="RefSeq" id="WP_349083052.1">
    <property type="nucleotide sequence ID" value="NZ_JBBNFW010000144.1"/>
</dbReference>
<dbReference type="EMBL" id="JBBNFW010000144">
    <property type="protein sequence ID" value="MEQ2412737.1"/>
    <property type="molecule type" value="Genomic_DNA"/>
</dbReference>
<sequence>MKKTKFNEGWKYWTGSDAFALVWGIAGDAREVTLPHDIMQEKPAYAESKNGGNTGFRDGDIYNYVKFFFADPSMEQETVMLKFDGIYMNSMVYINGALAAKCPYGYSGFYVPLNSYLKYGQENEIRVIVRNGAMPNSRWYSGGGIYQDVWLLRGPMTYLAPEGVQAVTESLDEIAVVKVQTTIWNRSTGTHRLRLITEILEKDGQLAAVQEVPLTVFEGEKRKMTGRIVVKNPMPWSVDTPYLYQMRSRLYEGEELLDENVETFGIRTLALDAVHGLRVNGKSVKLKGACIHHDSGILGAATFLDAEYRRIDRMKKAGFNAIRMAHHPAAPALLKACDELGMYVMDEVSDMWTRSKTDYDYGMFFFEWWEKDVEAMVRKDFNHPSVIMYSVGNEIPEIGTDHGAKLCHEICEKIKELDPIRYTLASINGVFASGDKIPQILDDLKTSGKLDGNVNDFMTFMATQEGKLDKIVTNKIVGERIDMACANTDIAGYNYMTARYEMDGKEHPDRVIVGSETNPPDIADNWEYVKRLSYVIGDFTWTGWDYIGEAGIGIPAYPQEEGGFQAGFPCQLAYCGDIDITGFRRPLSYFREIVFGERKVPYIAVQNPEKYGQPLFKTPWVMSDTLSSWTYPGMEKKPVIVEVYAPGDQVELFLNGTSLGKKASGSKAGFRTLFETVYEPGTLEAVAYEGEKELGRMVLQTAGNEEILEADIQNGKAGELVFVEISNRDKNGIAIENHECNLTCETSDDVKFWFGSGNPKTKYPYITNETSTWHGRALLVVRKTKKDDPVNLKVRSENKTLEITV</sequence>
<dbReference type="InterPro" id="IPR006101">
    <property type="entry name" value="Glyco_hydro_2"/>
</dbReference>
<comment type="similarity">
    <text evidence="1">Belongs to the glycosyl hydrolase 2 family.</text>
</comment>
<protein>
    <submittedName>
        <fullName evidence="8">Glycoside hydrolase family 2 TIM barrel-domain containing protein</fullName>
    </submittedName>
</protein>
<evidence type="ECO:0000256" key="1">
    <source>
        <dbReference type="ARBA" id="ARBA00007401"/>
    </source>
</evidence>
<dbReference type="Gene3D" id="2.60.40.10">
    <property type="entry name" value="Immunoglobulins"/>
    <property type="match status" value="3"/>
</dbReference>
<dbReference type="InterPro" id="IPR032311">
    <property type="entry name" value="DUF4982"/>
</dbReference>
<keyword evidence="9" id="KW-1185">Reference proteome</keyword>
<dbReference type="PRINTS" id="PR00132">
    <property type="entry name" value="GLHYDRLASE2"/>
</dbReference>
<dbReference type="SUPFAM" id="SSF49303">
    <property type="entry name" value="beta-Galactosidase/glucuronidase domain"/>
    <property type="match status" value="1"/>
</dbReference>
<dbReference type="Pfam" id="PF02836">
    <property type="entry name" value="Glyco_hydro_2_C"/>
    <property type="match status" value="1"/>
</dbReference>
<dbReference type="InterPro" id="IPR017853">
    <property type="entry name" value="GH"/>
</dbReference>
<evidence type="ECO:0000259" key="7">
    <source>
        <dbReference type="Pfam" id="PF18565"/>
    </source>
</evidence>
<dbReference type="InterPro" id="IPR008979">
    <property type="entry name" value="Galactose-bd-like_sf"/>
</dbReference>
<evidence type="ECO:0000256" key="3">
    <source>
        <dbReference type="ARBA" id="ARBA00023295"/>
    </source>
</evidence>
<feature type="domain" description="Glycoside hydrolase family 2 immunoglobulin-like beta-sandwich" evidence="4">
    <location>
        <begin position="167"/>
        <end position="267"/>
    </location>
</feature>
<dbReference type="InterPro" id="IPR006103">
    <property type="entry name" value="Glyco_hydro_2_cat"/>
</dbReference>
<feature type="domain" description="Glycoside hydrolase family 2" evidence="7">
    <location>
        <begin position="717"/>
        <end position="798"/>
    </location>
</feature>
<dbReference type="Gene3D" id="3.20.20.80">
    <property type="entry name" value="Glycosidases"/>
    <property type="match status" value="1"/>
</dbReference>
<evidence type="ECO:0000259" key="5">
    <source>
        <dbReference type="Pfam" id="PF02836"/>
    </source>
</evidence>
<dbReference type="Gene3D" id="2.60.120.260">
    <property type="entry name" value="Galactose-binding domain-like"/>
    <property type="match status" value="1"/>
</dbReference>
<evidence type="ECO:0000313" key="8">
    <source>
        <dbReference type="EMBL" id="MEQ2412737.1"/>
    </source>
</evidence>
<dbReference type="Pfam" id="PF00703">
    <property type="entry name" value="Glyco_hydro_2"/>
    <property type="match status" value="1"/>
</dbReference>
<feature type="domain" description="DUF4982" evidence="6">
    <location>
        <begin position="638"/>
        <end position="693"/>
    </location>
</feature>
<evidence type="ECO:0000259" key="6">
    <source>
        <dbReference type="Pfam" id="PF16355"/>
    </source>
</evidence>
<reference evidence="8 9" key="1">
    <citation type="submission" date="2024-04" db="EMBL/GenBank/DDBJ databases">
        <title>Human intestinal bacterial collection.</title>
        <authorList>
            <person name="Pauvert C."/>
            <person name="Hitch T.C.A."/>
            <person name="Clavel T."/>
        </authorList>
    </citation>
    <scope>NUCLEOTIDE SEQUENCE [LARGE SCALE GENOMIC DNA]</scope>
    <source>
        <strain evidence="8 9">CLA-AA-H161</strain>
    </source>
</reference>
<keyword evidence="2 8" id="KW-0378">Hydrolase</keyword>
<dbReference type="Pfam" id="PF18565">
    <property type="entry name" value="Glyco_hydro2_C5"/>
    <property type="match status" value="1"/>
</dbReference>
<dbReference type="InterPro" id="IPR051913">
    <property type="entry name" value="GH2_Domain-Containing"/>
</dbReference>
<name>A0ABV1CK27_9FIRM</name>
<evidence type="ECO:0000256" key="2">
    <source>
        <dbReference type="ARBA" id="ARBA00022801"/>
    </source>
</evidence>
<dbReference type="SUPFAM" id="SSF51445">
    <property type="entry name" value="(Trans)glycosidases"/>
    <property type="match status" value="1"/>
</dbReference>
<feature type="domain" description="Glycoside hydrolase family 2 catalytic" evidence="5">
    <location>
        <begin position="277"/>
        <end position="422"/>
    </location>
</feature>
<dbReference type="SUPFAM" id="SSF49785">
    <property type="entry name" value="Galactose-binding domain-like"/>
    <property type="match status" value="1"/>
</dbReference>
<dbReference type="InterPro" id="IPR040605">
    <property type="entry name" value="Glyco_hydro2_dom5"/>
</dbReference>
<organism evidence="8 9">
    <name type="scientific">Blautia acetigignens</name>
    <dbReference type="NCBI Taxonomy" id="2981783"/>
    <lineage>
        <taxon>Bacteria</taxon>
        <taxon>Bacillati</taxon>
        <taxon>Bacillota</taxon>
        <taxon>Clostridia</taxon>
        <taxon>Lachnospirales</taxon>
        <taxon>Lachnospiraceae</taxon>
        <taxon>Blautia</taxon>
    </lineage>
</organism>
<dbReference type="InterPro" id="IPR006102">
    <property type="entry name" value="Ig-like_GH2"/>
</dbReference>
<dbReference type="GO" id="GO:0016787">
    <property type="term" value="F:hydrolase activity"/>
    <property type="evidence" value="ECO:0007669"/>
    <property type="project" value="UniProtKB-KW"/>
</dbReference>
<keyword evidence="3" id="KW-0326">Glycosidase</keyword>
<evidence type="ECO:0000259" key="4">
    <source>
        <dbReference type="Pfam" id="PF00703"/>
    </source>
</evidence>
<proteinExistence type="inferred from homology"/>
<comment type="caution">
    <text evidence="8">The sequence shown here is derived from an EMBL/GenBank/DDBJ whole genome shotgun (WGS) entry which is preliminary data.</text>
</comment>
<dbReference type="Proteomes" id="UP001470752">
    <property type="component" value="Unassembled WGS sequence"/>
</dbReference>
<dbReference type="PANTHER" id="PTHR42732">
    <property type="entry name" value="BETA-GALACTOSIDASE"/>
    <property type="match status" value="1"/>
</dbReference>
<evidence type="ECO:0000313" key="9">
    <source>
        <dbReference type="Proteomes" id="UP001470752"/>
    </source>
</evidence>
<dbReference type="Pfam" id="PF16355">
    <property type="entry name" value="DUF4982"/>
    <property type="match status" value="1"/>
</dbReference>
<dbReference type="InterPro" id="IPR013783">
    <property type="entry name" value="Ig-like_fold"/>
</dbReference>